<feature type="transmembrane region" description="Helical" evidence="1">
    <location>
        <begin position="419"/>
        <end position="447"/>
    </location>
</feature>
<name>A1RQP1_PYRIL</name>
<evidence type="ECO:0008006" key="4">
    <source>
        <dbReference type="Google" id="ProtNLM"/>
    </source>
</evidence>
<feature type="transmembrane region" description="Helical" evidence="1">
    <location>
        <begin position="377"/>
        <end position="398"/>
    </location>
</feature>
<feature type="transmembrane region" description="Helical" evidence="1">
    <location>
        <begin position="20"/>
        <end position="39"/>
    </location>
</feature>
<dbReference type="GeneID" id="4616984"/>
<feature type="transmembrane region" description="Helical" evidence="1">
    <location>
        <begin position="94"/>
        <end position="114"/>
    </location>
</feature>
<feature type="transmembrane region" description="Helical" evidence="1">
    <location>
        <begin position="182"/>
        <end position="202"/>
    </location>
</feature>
<evidence type="ECO:0000256" key="1">
    <source>
        <dbReference type="SAM" id="Phobius"/>
    </source>
</evidence>
<dbReference type="AlphaFoldDB" id="A1RQP1"/>
<feature type="transmembrane region" description="Helical" evidence="1">
    <location>
        <begin position="348"/>
        <end position="371"/>
    </location>
</feature>
<feature type="transmembrane region" description="Helical" evidence="1">
    <location>
        <begin position="51"/>
        <end position="73"/>
    </location>
</feature>
<gene>
    <name evidence="2" type="ordered locus">Pisl_0090</name>
</gene>
<dbReference type="HOGENOM" id="CLU_027925_0_0_2"/>
<keyword evidence="1" id="KW-0812">Transmembrane</keyword>
<evidence type="ECO:0000313" key="3">
    <source>
        <dbReference type="Proteomes" id="UP000002595"/>
    </source>
</evidence>
<proteinExistence type="predicted"/>
<keyword evidence="3" id="KW-1185">Reference proteome</keyword>
<feature type="transmembrane region" description="Helical" evidence="1">
    <location>
        <begin position="278"/>
        <end position="298"/>
    </location>
</feature>
<accession>A1RQP1</accession>
<dbReference type="STRING" id="384616.Pisl_0090"/>
<feature type="transmembrane region" description="Helical" evidence="1">
    <location>
        <begin position="126"/>
        <end position="150"/>
    </location>
</feature>
<dbReference type="KEGG" id="pis:Pisl_0090"/>
<dbReference type="OrthoDB" id="28672at2157"/>
<feature type="transmembrane region" description="Helical" evidence="1">
    <location>
        <begin position="304"/>
        <end position="327"/>
    </location>
</feature>
<dbReference type="Proteomes" id="UP000002595">
    <property type="component" value="Chromosome"/>
</dbReference>
<feature type="transmembrane region" description="Helical" evidence="1">
    <location>
        <begin position="453"/>
        <end position="477"/>
    </location>
</feature>
<organism evidence="2 3">
    <name type="scientific">Pyrobaculum islandicum (strain DSM 4184 / JCM 9189 / GEO3)</name>
    <dbReference type="NCBI Taxonomy" id="384616"/>
    <lineage>
        <taxon>Archaea</taxon>
        <taxon>Thermoproteota</taxon>
        <taxon>Thermoprotei</taxon>
        <taxon>Thermoproteales</taxon>
        <taxon>Thermoproteaceae</taxon>
        <taxon>Pyrobaculum</taxon>
    </lineage>
</organism>
<dbReference type="EMBL" id="CP000504">
    <property type="protein sequence ID" value="ABL87273.1"/>
    <property type="molecule type" value="Genomic_DNA"/>
</dbReference>
<reference evidence="2" key="1">
    <citation type="submission" date="2006-12" db="EMBL/GenBank/DDBJ databases">
        <title>Complete sequence of Pyrobaculum islandicum DSM 4184.</title>
        <authorList>
            <person name="Copeland A."/>
            <person name="Lucas S."/>
            <person name="Lapidus A."/>
            <person name="Barry K."/>
            <person name="Detter J.C."/>
            <person name="Glavina del Rio T."/>
            <person name="Dalin E."/>
            <person name="Tice H."/>
            <person name="Pitluck S."/>
            <person name="Meincke L."/>
            <person name="Brettin T."/>
            <person name="Bruce D."/>
            <person name="Han C."/>
            <person name="Tapia R."/>
            <person name="Gilna P."/>
            <person name="Schmutz J."/>
            <person name="Larimer F."/>
            <person name="Land M."/>
            <person name="Hauser L."/>
            <person name="Kyrpides N."/>
            <person name="Mikhailova N."/>
            <person name="Cozen A.E."/>
            <person name="Fitz-Gibbon S.T."/>
            <person name="House C.H."/>
            <person name="Saltikov C."/>
            <person name="Lowe T."/>
            <person name="Richardson P."/>
        </authorList>
    </citation>
    <scope>NUCLEOTIDE SEQUENCE [LARGE SCALE GENOMIC DNA]</scope>
    <source>
        <strain evidence="2">DSM 4184</strain>
    </source>
</reference>
<keyword evidence="1" id="KW-0472">Membrane</keyword>
<keyword evidence="1" id="KW-1133">Transmembrane helix</keyword>
<sequence length="499" mass="54882">MRFLKLVYYTIKQTHSKWSLAFEIGMFALISANTLWEVYHNPQQGTASLPMSVPFVLLSLYLGFSIVAIFGGITASKQDLDFVFATPVDPRAVHLAKVLSASIDLALFYFIVSFPVMALNFSPVGLLFYLATWLSLSFTSAFAVLTASYLSSRLARVFYVGILPALVLLLLVAPEMSPFRGLYYPSPLHALEAIMLTVAYLATAPYKRIEEVATNAYGILAKEQALRLGGRGERPQALPKTFWGVIWHTSVNAVVDVYYTSPEGSIVRREKSFNVLKTFMPISAAAAAVYAFLSTAHITSGVDLSIAGFIVVNFLLLFVFSALHQAVAHERLWISVLSGGLKYLRYRMAARTIITALLLVPWIAVFLAQSAVFPPSAFLAVVLASAALVAPSATWLMASVKPPPQIRELEIPITTPKLSLWNILQLLAALLYYSFSLSPYALAVVAYFLKLEFLWQIALIDAAVVLSLSAAFFYVVVLSERGAPLWSWAVSKLSENGYV</sequence>
<protein>
    <recommendedName>
        <fullName evidence="4">ABC-2 type transport system permease protein</fullName>
    </recommendedName>
</protein>
<evidence type="ECO:0000313" key="2">
    <source>
        <dbReference type="EMBL" id="ABL87273.1"/>
    </source>
</evidence>
<feature type="transmembrane region" description="Helical" evidence="1">
    <location>
        <begin position="157"/>
        <end position="176"/>
    </location>
</feature>
<dbReference type="RefSeq" id="WP_011761850.1">
    <property type="nucleotide sequence ID" value="NC_008701.1"/>
</dbReference>
<dbReference type="eggNOG" id="arCOG03849">
    <property type="taxonomic scope" value="Archaea"/>
</dbReference>